<evidence type="ECO:0000313" key="1">
    <source>
        <dbReference type="EnsemblMetazoa" id="LLOJ008036-PA"/>
    </source>
</evidence>
<dbReference type="InterPro" id="IPR004119">
    <property type="entry name" value="EcKL"/>
</dbReference>
<dbReference type="AlphaFoldDB" id="A0A1B0CT37"/>
<dbReference type="Pfam" id="PF02958">
    <property type="entry name" value="EcKL"/>
    <property type="match status" value="1"/>
</dbReference>
<evidence type="ECO:0000313" key="2">
    <source>
        <dbReference type="Proteomes" id="UP000092461"/>
    </source>
</evidence>
<dbReference type="SUPFAM" id="SSF56112">
    <property type="entry name" value="Protein kinase-like (PK-like)"/>
    <property type="match status" value="1"/>
</dbReference>
<accession>A0A1B0CT37</accession>
<proteinExistence type="predicted"/>
<evidence type="ECO:0008006" key="3">
    <source>
        <dbReference type="Google" id="ProtNLM"/>
    </source>
</evidence>
<protein>
    <recommendedName>
        <fullName evidence="3">CHK kinase-like domain-containing protein</fullName>
    </recommendedName>
</protein>
<dbReference type="Proteomes" id="UP000092461">
    <property type="component" value="Unassembled WGS sequence"/>
</dbReference>
<keyword evidence="2" id="KW-1185">Reference proteome</keyword>
<name>A0A1B0CT37_LUTLO</name>
<organism evidence="1 2">
    <name type="scientific">Lutzomyia longipalpis</name>
    <name type="common">Sand fly</name>
    <dbReference type="NCBI Taxonomy" id="7200"/>
    <lineage>
        <taxon>Eukaryota</taxon>
        <taxon>Metazoa</taxon>
        <taxon>Ecdysozoa</taxon>
        <taxon>Arthropoda</taxon>
        <taxon>Hexapoda</taxon>
        <taxon>Insecta</taxon>
        <taxon>Pterygota</taxon>
        <taxon>Neoptera</taxon>
        <taxon>Endopterygota</taxon>
        <taxon>Diptera</taxon>
        <taxon>Nematocera</taxon>
        <taxon>Psychodoidea</taxon>
        <taxon>Psychodidae</taxon>
        <taxon>Lutzomyia</taxon>
        <taxon>Lutzomyia</taxon>
    </lineage>
</organism>
<dbReference type="InterPro" id="IPR011009">
    <property type="entry name" value="Kinase-like_dom_sf"/>
</dbReference>
<dbReference type="EMBL" id="AJWK01027030">
    <property type="status" value="NOT_ANNOTATED_CDS"/>
    <property type="molecule type" value="Genomic_DNA"/>
</dbReference>
<dbReference type="VEuPathDB" id="VectorBase:LLOJ008036"/>
<dbReference type="VEuPathDB" id="VectorBase:LLONM1_010785"/>
<reference evidence="1" key="1">
    <citation type="submission" date="2020-05" db="UniProtKB">
        <authorList>
            <consortium name="EnsemblMetazoa"/>
        </authorList>
    </citation>
    <scope>IDENTIFICATION</scope>
    <source>
        <strain evidence="1">Jacobina</strain>
    </source>
</reference>
<sequence length="157" mass="18283">MEQGGLLIDYRAIHEKEVDMLKNILPRFTKLTQGVQFSPRFYYTIPESHMMIIAMEDLRELNYRMVNRRDGLDYEHCRLSLTKLGHLHAASMSASIDADDPSSMKKYDVGLFHGTDKKPAVIQQCFSLNFTKLCEVVKNWEGFEAISEKLERMKDKF</sequence>
<dbReference type="PANTHER" id="PTHR11012">
    <property type="entry name" value="PROTEIN KINASE-LIKE DOMAIN-CONTAINING"/>
    <property type="match status" value="1"/>
</dbReference>
<dbReference type="EnsemblMetazoa" id="LLOJ008036-RA">
    <property type="protein sequence ID" value="LLOJ008036-PA"/>
    <property type="gene ID" value="LLOJ008036"/>
</dbReference>
<dbReference type="PANTHER" id="PTHR11012:SF56">
    <property type="entry name" value="CHK KINASE-LIKE DOMAIN-CONTAINING PROTEIN-RELATED"/>
    <property type="match status" value="1"/>
</dbReference>